<gene>
    <name evidence="1" type="ORF">CQZ99_09805</name>
</gene>
<reference evidence="1 2" key="1">
    <citation type="submission" date="2017-09" db="EMBL/GenBank/DDBJ databases">
        <title>Genomic, metabolic, and phenotypic characteristics of bacterial isolates from the natural microbiome of the model nematode Caenorhabditis elegans.</title>
        <authorList>
            <person name="Zimmermann J."/>
            <person name="Obeng N."/>
            <person name="Yang W."/>
            <person name="Obeng O."/>
            <person name="Kissoyan K."/>
            <person name="Pees B."/>
            <person name="Dirksen P."/>
            <person name="Hoppner M."/>
            <person name="Franke A."/>
            <person name="Rosenstiel P."/>
            <person name="Leippe M."/>
            <person name="Dierking K."/>
            <person name="Kaleta C."/>
            <person name="Schulenburg H."/>
        </authorList>
    </citation>
    <scope>NUCLEOTIDE SEQUENCE [LARGE SCALE GENOMIC DNA]</scope>
    <source>
        <strain evidence="1 2">MYb117</strain>
    </source>
</reference>
<keyword evidence="2" id="KW-1185">Reference proteome</keyword>
<name>A0A2S9EUJ7_9PSED</name>
<dbReference type="EMBL" id="PCQL01000008">
    <property type="protein sequence ID" value="PRC19632.1"/>
    <property type="molecule type" value="Genomic_DNA"/>
</dbReference>
<proteinExistence type="predicted"/>
<dbReference type="AlphaFoldDB" id="A0A2S9EUJ7"/>
<dbReference type="RefSeq" id="WP_105696512.1">
    <property type="nucleotide sequence ID" value="NZ_CP159260.1"/>
</dbReference>
<dbReference type="Proteomes" id="UP000238045">
    <property type="component" value="Unassembled WGS sequence"/>
</dbReference>
<evidence type="ECO:0000313" key="1">
    <source>
        <dbReference type="EMBL" id="PRC19632.1"/>
    </source>
</evidence>
<comment type="caution">
    <text evidence="1">The sequence shown here is derived from an EMBL/GenBank/DDBJ whole genome shotgun (WGS) entry which is preliminary data.</text>
</comment>
<sequence>MLNINEDDLKTAIVAKVSDELLRDGDDLSGMVAAELKKRIDKIFNERVTAQIEAAINETINGSFEREYRRVNTWGEPEGPATTIRKELEKTVNAYWSAKVEPRTGKAATSDYNTVTRAEYIMTQVCAEDFTKEMTQSVRNVSGALKDGLRIQLAKQMDAMLDALFHIKSLQDQGKVEKPY</sequence>
<accession>A0A2S9EUJ7</accession>
<evidence type="ECO:0000313" key="2">
    <source>
        <dbReference type="Proteomes" id="UP000238045"/>
    </source>
</evidence>
<organism evidence="1 2">
    <name type="scientific">Pseudomonas poae</name>
    <dbReference type="NCBI Taxonomy" id="200451"/>
    <lineage>
        <taxon>Bacteria</taxon>
        <taxon>Pseudomonadati</taxon>
        <taxon>Pseudomonadota</taxon>
        <taxon>Gammaproteobacteria</taxon>
        <taxon>Pseudomonadales</taxon>
        <taxon>Pseudomonadaceae</taxon>
        <taxon>Pseudomonas</taxon>
    </lineage>
</organism>
<protein>
    <submittedName>
        <fullName evidence="1">Uncharacterized protein</fullName>
    </submittedName>
</protein>